<dbReference type="InterPro" id="IPR050093">
    <property type="entry name" value="ABC_SmlMolc_Importer"/>
</dbReference>
<evidence type="ECO:0000256" key="4">
    <source>
        <dbReference type="ARBA" id="ARBA00022741"/>
    </source>
</evidence>
<evidence type="ECO:0000259" key="9">
    <source>
        <dbReference type="PROSITE" id="PS50893"/>
    </source>
</evidence>
<dbReference type="InterPro" id="IPR003593">
    <property type="entry name" value="AAA+_ATPase"/>
</dbReference>
<dbReference type="GO" id="GO:0016887">
    <property type="term" value="F:ATP hydrolysis activity"/>
    <property type="evidence" value="ECO:0007669"/>
    <property type="project" value="InterPro"/>
</dbReference>
<sequence>MIRLNLRKKLRGARGDFDLKVSLEIEKGEFLVIFGPSGSGKTTLLRMLAGLETPDEGYLEIEGKVWIDTNRKINLPPQKREIGFVFQDYALFPNMTVFENIAYGMKKKDSKRIRELLRIAGLEKLSETKPATLSGGQKQRVALLRALAREPRLLLLDEPFSALDPQTAAPLREEVKKLQKQEGITTIMVSHHEEDVLKLADRIVHLNEGKVLFQGKPEEFFYMRKTQSPVKSSLHGLLLEKIFNHDHYEITLALKTEILTLKINQTLGEKLKVGDKIYLSIKDFEFLEKNES</sequence>
<dbReference type="GO" id="GO:0015408">
    <property type="term" value="F:ABC-type ferric iron transporter activity"/>
    <property type="evidence" value="ECO:0007669"/>
    <property type="project" value="InterPro"/>
</dbReference>
<dbReference type="EMBL" id="PNIE01000025">
    <property type="protein sequence ID" value="PMP63901.1"/>
    <property type="molecule type" value="Genomic_DNA"/>
</dbReference>
<dbReference type="PANTHER" id="PTHR42781">
    <property type="entry name" value="SPERMIDINE/PUTRESCINE IMPORT ATP-BINDING PROTEIN POTA"/>
    <property type="match status" value="1"/>
</dbReference>
<organism evidence="10 11">
    <name type="scientific">Caldimicrobium thiodismutans</name>
    <dbReference type="NCBI Taxonomy" id="1653476"/>
    <lineage>
        <taxon>Bacteria</taxon>
        <taxon>Pseudomonadati</taxon>
        <taxon>Thermodesulfobacteriota</taxon>
        <taxon>Thermodesulfobacteria</taxon>
        <taxon>Thermodesulfobacteriales</taxon>
        <taxon>Thermodesulfobacteriaceae</taxon>
        <taxon>Caldimicrobium</taxon>
    </lineage>
</organism>
<dbReference type="InterPro" id="IPR027417">
    <property type="entry name" value="P-loop_NTPase"/>
</dbReference>
<evidence type="ECO:0000313" key="11">
    <source>
        <dbReference type="Proteomes" id="UP000235731"/>
    </source>
</evidence>
<accession>A0A2N7PKT1</accession>
<dbReference type="SUPFAM" id="SSF52540">
    <property type="entry name" value="P-loop containing nucleoside triphosphate hydrolases"/>
    <property type="match status" value="1"/>
</dbReference>
<dbReference type="CDD" id="cd03259">
    <property type="entry name" value="ABC_Carb_Solutes_like"/>
    <property type="match status" value="1"/>
</dbReference>
<name>A0A2N7PKT1_9BACT</name>
<evidence type="ECO:0000256" key="3">
    <source>
        <dbReference type="ARBA" id="ARBA00022496"/>
    </source>
</evidence>
<keyword evidence="6" id="KW-0408">Iron</keyword>
<evidence type="ECO:0000256" key="5">
    <source>
        <dbReference type="ARBA" id="ARBA00022840"/>
    </source>
</evidence>
<evidence type="ECO:0000313" key="10">
    <source>
        <dbReference type="EMBL" id="PMP63901.1"/>
    </source>
</evidence>
<dbReference type="PANTHER" id="PTHR42781:SF9">
    <property type="entry name" value="AMINO ACID ABC TRANSPORTER, ATP-BINDING PROTEIN-RELATED"/>
    <property type="match status" value="1"/>
</dbReference>
<keyword evidence="3" id="KW-0410">Iron transport</keyword>
<evidence type="ECO:0000256" key="1">
    <source>
        <dbReference type="ARBA" id="ARBA00022448"/>
    </source>
</evidence>
<reference evidence="10 11" key="1">
    <citation type="submission" date="2018-01" db="EMBL/GenBank/DDBJ databases">
        <title>Metagenomic assembled genomes from two thermal pools in the Uzon Caldera, Kamchatka, Russia.</title>
        <authorList>
            <person name="Wilkins L."/>
            <person name="Ettinger C."/>
        </authorList>
    </citation>
    <scope>NUCLEOTIDE SEQUENCE [LARGE SCALE GENOMIC DNA]</scope>
    <source>
        <strain evidence="10">ZAV-15</strain>
    </source>
</reference>
<dbReference type="InterPro" id="IPR017871">
    <property type="entry name" value="ABC_transporter-like_CS"/>
</dbReference>
<dbReference type="InterPro" id="IPR015853">
    <property type="entry name" value="ABC_transpr_FbpC"/>
</dbReference>
<keyword evidence="5 10" id="KW-0067">ATP-binding</keyword>
<dbReference type="PROSITE" id="PS50893">
    <property type="entry name" value="ABC_TRANSPORTER_2"/>
    <property type="match status" value="1"/>
</dbReference>
<evidence type="ECO:0000256" key="6">
    <source>
        <dbReference type="ARBA" id="ARBA00023004"/>
    </source>
</evidence>
<dbReference type="PROSITE" id="PS00211">
    <property type="entry name" value="ABC_TRANSPORTER_1"/>
    <property type="match status" value="1"/>
</dbReference>
<feature type="domain" description="ABC transporter" evidence="9">
    <location>
        <begin position="2"/>
        <end position="233"/>
    </location>
</feature>
<keyword evidence="4" id="KW-0547">Nucleotide-binding</keyword>
<dbReference type="AlphaFoldDB" id="A0A2N7PKT1"/>
<evidence type="ECO:0000256" key="8">
    <source>
        <dbReference type="ARBA" id="ARBA00023136"/>
    </source>
</evidence>
<comment type="caution">
    <text evidence="10">The sequence shown here is derived from an EMBL/GenBank/DDBJ whole genome shotgun (WGS) entry which is preliminary data.</text>
</comment>
<gene>
    <name evidence="10" type="ORF">C0197_01675</name>
</gene>
<dbReference type="GO" id="GO:0005524">
    <property type="term" value="F:ATP binding"/>
    <property type="evidence" value="ECO:0007669"/>
    <property type="project" value="UniProtKB-KW"/>
</dbReference>
<proteinExistence type="predicted"/>
<keyword evidence="1" id="KW-0813">Transport</keyword>
<keyword evidence="2" id="KW-1003">Cell membrane</keyword>
<evidence type="ECO:0000256" key="2">
    <source>
        <dbReference type="ARBA" id="ARBA00022475"/>
    </source>
</evidence>
<dbReference type="GO" id="GO:0016020">
    <property type="term" value="C:membrane"/>
    <property type="evidence" value="ECO:0007669"/>
    <property type="project" value="InterPro"/>
</dbReference>
<dbReference type="Proteomes" id="UP000235731">
    <property type="component" value="Unassembled WGS sequence"/>
</dbReference>
<dbReference type="SMART" id="SM00382">
    <property type="entry name" value="AAA"/>
    <property type="match status" value="1"/>
</dbReference>
<dbReference type="Gene3D" id="3.40.50.300">
    <property type="entry name" value="P-loop containing nucleotide triphosphate hydrolases"/>
    <property type="match status" value="1"/>
</dbReference>
<evidence type="ECO:0000256" key="7">
    <source>
        <dbReference type="ARBA" id="ARBA00023065"/>
    </source>
</evidence>
<protein>
    <submittedName>
        <fullName evidence="10">Molybdenum ABC transporter ATP-binding protein</fullName>
    </submittedName>
</protein>
<keyword evidence="7" id="KW-0406">Ion transport</keyword>
<dbReference type="Pfam" id="PF00005">
    <property type="entry name" value="ABC_tran"/>
    <property type="match status" value="1"/>
</dbReference>
<dbReference type="InterPro" id="IPR003439">
    <property type="entry name" value="ABC_transporter-like_ATP-bd"/>
</dbReference>
<keyword evidence="8" id="KW-0472">Membrane</keyword>